<evidence type="ECO:0000259" key="4">
    <source>
        <dbReference type="PROSITE" id="PS50887"/>
    </source>
</evidence>
<keyword evidence="2" id="KW-0812">Transmembrane</keyword>
<dbReference type="AlphaFoldDB" id="A0A317CAJ3"/>
<dbReference type="SUPFAM" id="SSF55073">
    <property type="entry name" value="Nucleotide cyclase"/>
    <property type="match status" value="1"/>
</dbReference>
<sequence>MKKNIPTRLNIIKKITLLVGLLFLFVGVSGYFLMTTHEQKIIEEQAYGVADIVAHQAITGRYFYGKNVLSISREIKAKIIKSDKDFHDKVGSNVLTPAQFLKGMAKTASEASDGLYKYRAVSKWNIAPDQGLDNEFLRFAWAELEKQDQLNPTKVIDWKPIFKVQEFEGKDTLLYLRPDPAVANSCVSCHNIYEQKSETIERRIQQNVAPRKVFKQHQLMGGIFVQIPVDKMQQVSAHQSKIVITMILGMLTIGLIGLTLFFSRDIIRARGIRKQLFWQAKHDSLTRLPNRISFEQKVALLVEDAVAEDSSHALFFLDLDQFKLVNDTCGHAAGDEVLCQVSKRLESSLKQNDFLARLGGDEFGVLLSNCDAKKAQRVAERLCKKIKDYKFIKNEHFFDIGVSIGAVIINQQTHSVEKVMRQADLACYAAKDAGKNRVRIYQDSDEALNQRRGEASWVSEILKALGDGRIVIYSQRIGAMSATSEHTHHEILVRLIDQQGEIICPEKFLPAAERYQLMPKLDLEIIEQSFAALQSGYFSDLGEEGFISINLSGQSLSVGDFLVTVKALISSYKVDPKKICFEITESSAIANQVRVREFILEMRALNVKFALDDFGTGLSSLTYLKDFPVDYLKIDGSFIKDIVTDSTDRSLVDAINQMAHTLGLKTIAEYVESKEIFNMLDTMKIDYAQGYFIQEPRLVDVKK</sequence>
<dbReference type="SMART" id="SM00267">
    <property type="entry name" value="GGDEF"/>
    <property type="match status" value="1"/>
</dbReference>
<dbReference type="SUPFAM" id="SSF141868">
    <property type="entry name" value="EAL domain-like"/>
    <property type="match status" value="1"/>
</dbReference>
<dbReference type="InterPro" id="IPR043128">
    <property type="entry name" value="Rev_trsase/Diguanyl_cyclase"/>
</dbReference>
<feature type="domain" description="EAL" evidence="3">
    <location>
        <begin position="454"/>
        <end position="703"/>
    </location>
</feature>
<name>A0A317CAJ3_9GAMM</name>
<accession>A0A317CAJ3</accession>
<dbReference type="SMART" id="SM00052">
    <property type="entry name" value="EAL"/>
    <property type="match status" value="1"/>
</dbReference>
<dbReference type="InterPro" id="IPR050706">
    <property type="entry name" value="Cyclic-di-GMP_PDE-like"/>
</dbReference>
<dbReference type="CDD" id="cd01948">
    <property type="entry name" value="EAL"/>
    <property type="match status" value="1"/>
</dbReference>
<dbReference type="Pfam" id="PF00990">
    <property type="entry name" value="GGDEF"/>
    <property type="match status" value="1"/>
</dbReference>
<evidence type="ECO:0000259" key="3">
    <source>
        <dbReference type="PROSITE" id="PS50883"/>
    </source>
</evidence>
<reference evidence="5 6" key="1">
    <citation type="submission" date="2018-05" db="EMBL/GenBank/DDBJ databases">
        <title>Leucothrix arctica sp. nov., isolated from Arctic seawater.</title>
        <authorList>
            <person name="Choi A."/>
            <person name="Baek K."/>
        </authorList>
    </citation>
    <scope>NUCLEOTIDE SEQUENCE [LARGE SCALE GENOMIC DNA]</scope>
    <source>
        <strain evidence="5 6">IMCC9719</strain>
    </source>
</reference>
<gene>
    <name evidence="5" type="ORF">DKT75_20595</name>
</gene>
<evidence type="ECO:0000256" key="2">
    <source>
        <dbReference type="SAM" id="Phobius"/>
    </source>
</evidence>
<dbReference type="InterPro" id="IPR035919">
    <property type="entry name" value="EAL_sf"/>
</dbReference>
<dbReference type="InterPro" id="IPR001633">
    <property type="entry name" value="EAL_dom"/>
</dbReference>
<protein>
    <recommendedName>
        <fullName evidence="7">Diguanylate cyclase</fullName>
    </recommendedName>
</protein>
<dbReference type="EMBL" id="QGKL01000043">
    <property type="protein sequence ID" value="PWQ93092.1"/>
    <property type="molecule type" value="Genomic_DNA"/>
</dbReference>
<feature type="transmembrane region" description="Helical" evidence="2">
    <location>
        <begin position="242"/>
        <end position="263"/>
    </location>
</feature>
<dbReference type="GO" id="GO:0071111">
    <property type="term" value="F:cyclic-guanylate-specific phosphodiesterase activity"/>
    <property type="evidence" value="ECO:0007669"/>
    <property type="project" value="InterPro"/>
</dbReference>
<proteinExistence type="predicted"/>
<dbReference type="PANTHER" id="PTHR33121:SF23">
    <property type="entry name" value="CYCLIC DI-GMP PHOSPHODIESTERASE PDEB"/>
    <property type="match status" value="1"/>
</dbReference>
<dbReference type="Gene3D" id="3.20.20.450">
    <property type="entry name" value="EAL domain"/>
    <property type="match status" value="1"/>
</dbReference>
<dbReference type="NCBIfam" id="TIGR00254">
    <property type="entry name" value="GGDEF"/>
    <property type="match status" value="1"/>
</dbReference>
<dbReference type="Gene3D" id="3.30.70.270">
    <property type="match status" value="1"/>
</dbReference>
<comment type="caution">
    <text evidence="5">The sequence shown here is derived from an EMBL/GenBank/DDBJ whole genome shotgun (WGS) entry which is preliminary data.</text>
</comment>
<dbReference type="Proteomes" id="UP000245506">
    <property type="component" value="Unassembled WGS sequence"/>
</dbReference>
<dbReference type="PROSITE" id="PS50883">
    <property type="entry name" value="EAL"/>
    <property type="match status" value="1"/>
</dbReference>
<dbReference type="PROSITE" id="PS50887">
    <property type="entry name" value="GGDEF"/>
    <property type="match status" value="1"/>
</dbReference>
<comment type="cofactor">
    <cofactor evidence="1">
        <name>Mg(2+)</name>
        <dbReference type="ChEBI" id="CHEBI:18420"/>
    </cofactor>
</comment>
<dbReference type="FunFam" id="3.30.70.270:FF:000001">
    <property type="entry name" value="Diguanylate cyclase domain protein"/>
    <property type="match status" value="1"/>
</dbReference>
<evidence type="ECO:0000313" key="5">
    <source>
        <dbReference type="EMBL" id="PWQ93092.1"/>
    </source>
</evidence>
<keyword evidence="2" id="KW-1133">Transmembrane helix</keyword>
<evidence type="ECO:0008006" key="7">
    <source>
        <dbReference type="Google" id="ProtNLM"/>
    </source>
</evidence>
<organism evidence="5 6">
    <name type="scientific">Leucothrix arctica</name>
    <dbReference type="NCBI Taxonomy" id="1481894"/>
    <lineage>
        <taxon>Bacteria</taxon>
        <taxon>Pseudomonadati</taxon>
        <taxon>Pseudomonadota</taxon>
        <taxon>Gammaproteobacteria</taxon>
        <taxon>Thiotrichales</taxon>
        <taxon>Thiotrichaceae</taxon>
        <taxon>Leucothrix</taxon>
    </lineage>
</organism>
<keyword evidence="2" id="KW-0472">Membrane</keyword>
<dbReference type="PANTHER" id="PTHR33121">
    <property type="entry name" value="CYCLIC DI-GMP PHOSPHODIESTERASE PDEF"/>
    <property type="match status" value="1"/>
</dbReference>
<feature type="domain" description="GGDEF" evidence="4">
    <location>
        <begin position="310"/>
        <end position="443"/>
    </location>
</feature>
<dbReference type="InterPro" id="IPR029787">
    <property type="entry name" value="Nucleotide_cyclase"/>
</dbReference>
<dbReference type="CDD" id="cd01949">
    <property type="entry name" value="GGDEF"/>
    <property type="match status" value="1"/>
</dbReference>
<keyword evidence="6" id="KW-1185">Reference proteome</keyword>
<evidence type="ECO:0000256" key="1">
    <source>
        <dbReference type="ARBA" id="ARBA00001946"/>
    </source>
</evidence>
<dbReference type="InterPro" id="IPR021796">
    <property type="entry name" value="Tll0287-like_dom"/>
</dbReference>
<evidence type="ECO:0000313" key="6">
    <source>
        <dbReference type="Proteomes" id="UP000245506"/>
    </source>
</evidence>
<dbReference type="Pfam" id="PF00563">
    <property type="entry name" value="EAL"/>
    <property type="match status" value="1"/>
</dbReference>
<dbReference type="Pfam" id="PF11845">
    <property type="entry name" value="Tll0287-like"/>
    <property type="match status" value="1"/>
</dbReference>
<dbReference type="InterPro" id="IPR000160">
    <property type="entry name" value="GGDEF_dom"/>
</dbReference>